<dbReference type="NCBIfam" id="NF045849">
    <property type="entry name" value="ICE_MMCAP2_0565"/>
    <property type="match status" value="1"/>
</dbReference>
<protein>
    <recommendedName>
        <fullName evidence="5">SbsA Ig-like domain-containing protein</fullName>
    </recommendedName>
</protein>
<feature type="transmembrane region" description="Helical" evidence="1">
    <location>
        <begin position="96"/>
        <end position="119"/>
    </location>
</feature>
<feature type="transmembrane region" description="Helical" evidence="1">
    <location>
        <begin position="61"/>
        <end position="84"/>
    </location>
</feature>
<dbReference type="EMBL" id="JABTTY010000001">
    <property type="protein sequence ID" value="MBE7525418.1"/>
    <property type="molecule type" value="Genomic_DNA"/>
</dbReference>
<evidence type="ECO:0000256" key="2">
    <source>
        <dbReference type="SAM" id="SignalP"/>
    </source>
</evidence>
<evidence type="ECO:0000256" key="1">
    <source>
        <dbReference type="SAM" id="Phobius"/>
    </source>
</evidence>
<keyword evidence="1" id="KW-0812">Transmembrane</keyword>
<gene>
    <name evidence="3" type="ORF">HS096_03470</name>
</gene>
<keyword evidence="1" id="KW-1133">Transmembrane helix</keyword>
<evidence type="ECO:0000313" key="4">
    <source>
        <dbReference type="Proteomes" id="UP000710385"/>
    </source>
</evidence>
<name>A0A928TX75_UNCKA</name>
<comment type="caution">
    <text evidence="3">The sequence shown here is derived from an EMBL/GenBank/DDBJ whole genome shotgun (WGS) entry which is preliminary data.</text>
</comment>
<accession>A0A928TX75</accession>
<feature type="signal peptide" evidence="2">
    <location>
        <begin position="1"/>
        <end position="27"/>
    </location>
</feature>
<feature type="chain" id="PRO_5036933502" description="SbsA Ig-like domain-containing protein" evidence="2">
    <location>
        <begin position="28"/>
        <end position="604"/>
    </location>
</feature>
<evidence type="ECO:0008006" key="5">
    <source>
        <dbReference type="Google" id="ProtNLM"/>
    </source>
</evidence>
<dbReference type="AlphaFoldDB" id="A0A928TX75"/>
<proteinExistence type="predicted"/>
<keyword evidence="1" id="KW-0472">Membrane</keyword>
<dbReference type="Pfam" id="PF18895">
    <property type="entry name" value="T4SS_pilin"/>
    <property type="match status" value="1"/>
</dbReference>
<dbReference type="Proteomes" id="UP000710385">
    <property type="component" value="Unassembled WGS sequence"/>
</dbReference>
<reference evidence="3" key="1">
    <citation type="submission" date="2020-05" db="EMBL/GenBank/DDBJ databases">
        <title>High-Quality Genomes of Partial-Nitritation/Anammox System by Hierarchical Clustering Based Hybrid Assembly.</title>
        <authorList>
            <person name="Liu L."/>
            <person name="Wang Y."/>
            <person name="Che Y."/>
            <person name="Chen Y."/>
            <person name="Xia Y."/>
            <person name="Luo R."/>
            <person name="Cheng S.H."/>
            <person name="Zheng C."/>
            <person name="Zhang T."/>
        </authorList>
    </citation>
    <scope>NUCLEOTIDE SEQUENCE</scope>
    <source>
        <strain evidence="3">H1_PAT1</strain>
    </source>
</reference>
<keyword evidence="2" id="KW-0732">Signal</keyword>
<sequence length="604" mass="63725">MLRRLLPSVVAVFFVAFAVLAAPSAFAQITEAQQQVQQTAQAAGVGGTTDLVQIIGRLINIFLGFLGVILLVLLLYAGFLWMTAGGNPEQVEKAKLYIRNAIIGLVIIASAFAITRFVLGLFEGAITGGGIVGGGGIPGGFASSAGSLGGGILESHYPPRDATGIARNTAIIVTFKQPIKINSLIQDYNDNGTPADLSDDTVTEGVNDTAVKIYRTDAGIAGTLTSGKVRVRFTEDRRTFVFRPVELLGSPNVNVGYTVELKGGLDGVLLEDGTLAFGGAFANGYIWNFETGTFVDLTPPKVVSAIPRPGNQYARNVLIQINFNEAIDPTSASGFVSGAQGFQNIQVHAGGVATPNLDGEYRISNQYRTVEFIPAELCGKNSCGEDVFCLPGGATIDAIARAATLDGAGPAAQFTSQGFDGVVDVASNSLDGNGDGTAGGQGADDYSWGFGTSNDINLTPPAIEFTMPPSDPSDPGQSNIDPFEPVAVRFDSILQSSSFNTGNAFIQTKEPPEWKDTFWWSTGNTLLTDLNEPVTDPSMIPVKSEGRILHRMYATSTEYDPFLLSGIRNMYQNCFNPVSSPGCPLGPGGPNCCQDQRTNSSCSF</sequence>
<dbReference type="InterPro" id="IPR043993">
    <property type="entry name" value="T4SS_pilin"/>
</dbReference>
<evidence type="ECO:0000313" key="3">
    <source>
        <dbReference type="EMBL" id="MBE7525418.1"/>
    </source>
</evidence>
<organism evidence="3 4">
    <name type="scientific">candidate division WWE3 bacterium</name>
    <dbReference type="NCBI Taxonomy" id="2053526"/>
    <lineage>
        <taxon>Bacteria</taxon>
        <taxon>Katanobacteria</taxon>
    </lineage>
</organism>